<dbReference type="Gene3D" id="1.10.10.990">
    <property type="match status" value="1"/>
</dbReference>
<dbReference type="Gene3D" id="1.10.10.160">
    <property type="match status" value="1"/>
</dbReference>
<dbReference type="Pfam" id="PF17946">
    <property type="entry name" value="RecC_C"/>
    <property type="match status" value="1"/>
</dbReference>
<evidence type="ECO:0000259" key="13">
    <source>
        <dbReference type="Pfam" id="PF17946"/>
    </source>
</evidence>
<dbReference type="PIRSF" id="PIRSF000980">
    <property type="entry name" value="RecC"/>
    <property type="match status" value="1"/>
</dbReference>
<dbReference type="InterPro" id="IPR013986">
    <property type="entry name" value="DExx_box_DNA_helicase_dom_sf"/>
</dbReference>
<feature type="compositionally biased region" description="Basic and acidic residues" evidence="12">
    <location>
        <begin position="843"/>
        <end position="854"/>
    </location>
</feature>
<protein>
    <recommendedName>
        <fullName evidence="10">RecBCD enzyme subunit RecC</fullName>
    </recommendedName>
    <alternativeName>
        <fullName evidence="10">Exonuclease V subunit RecC</fullName>
        <shortName evidence="10">ExoV subunit RecC</shortName>
    </alternativeName>
    <alternativeName>
        <fullName evidence="10">Helicase/nuclease RecBCD subunit RecC</fullName>
    </alternativeName>
</protein>
<dbReference type="InterPro" id="IPR027417">
    <property type="entry name" value="P-loop_NTPase"/>
</dbReference>
<dbReference type="Gene3D" id="3.40.50.300">
    <property type="entry name" value="P-loop containing nucleotide triphosphate hydrolases"/>
    <property type="match status" value="2"/>
</dbReference>
<dbReference type="GO" id="GO:0005524">
    <property type="term" value="F:ATP binding"/>
    <property type="evidence" value="ECO:0007669"/>
    <property type="project" value="UniProtKB-UniRule"/>
</dbReference>
<dbReference type="Proteomes" id="UP000001962">
    <property type="component" value="Chromosome"/>
</dbReference>
<feature type="coiled-coil region" evidence="11">
    <location>
        <begin position="621"/>
        <end position="648"/>
    </location>
</feature>
<keyword evidence="11" id="KW-0175">Coiled coil</keyword>
<organism evidence="14 15">
    <name type="scientific">Alkalilimnicola ehrlichii (strain ATCC BAA-1101 / DSM 17681 / MLHE-1)</name>
    <dbReference type="NCBI Taxonomy" id="187272"/>
    <lineage>
        <taxon>Bacteria</taxon>
        <taxon>Pseudomonadati</taxon>
        <taxon>Pseudomonadota</taxon>
        <taxon>Gammaproteobacteria</taxon>
        <taxon>Chromatiales</taxon>
        <taxon>Ectothiorhodospiraceae</taxon>
        <taxon>Alkalilimnicola</taxon>
    </lineage>
</organism>
<dbReference type="HAMAP" id="MF_01486">
    <property type="entry name" value="RecC"/>
    <property type="match status" value="1"/>
</dbReference>
<dbReference type="GO" id="GO:0008854">
    <property type="term" value="F:exodeoxyribonuclease V activity"/>
    <property type="evidence" value="ECO:0007669"/>
    <property type="project" value="InterPro"/>
</dbReference>
<dbReference type="PANTHER" id="PTHR30591:SF1">
    <property type="entry name" value="RECBCD ENZYME SUBUNIT RECC"/>
    <property type="match status" value="1"/>
</dbReference>
<dbReference type="Pfam" id="PF04257">
    <property type="entry name" value="Exonuc_V_gamma"/>
    <property type="match status" value="1"/>
</dbReference>
<feature type="domain" description="RecC C-terminal" evidence="13">
    <location>
        <begin position="872"/>
        <end position="1109"/>
    </location>
</feature>
<comment type="miscellaneous">
    <text evidence="10">In the RecBCD complex, RecB has a slow 3'-5' helicase, an exonuclease activity and loads RecA onto ssDNA, RecD has a fast 5'-3' helicase activity, while RecC stimulates the ATPase and processivity of the RecB helicase and contributes to recognition of the Chi site.</text>
</comment>
<name>Q0AAI0_ALKEH</name>
<keyword evidence="3 10" id="KW-0227">DNA damage</keyword>
<evidence type="ECO:0000256" key="5">
    <source>
        <dbReference type="ARBA" id="ARBA00022806"/>
    </source>
</evidence>
<keyword evidence="1 10" id="KW-0540">Nuclease</keyword>
<dbReference type="KEGG" id="aeh:Mlg_0803"/>
<evidence type="ECO:0000256" key="6">
    <source>
        <dbReference type="ARBA" id="ARBA00022839"/>
    </source>
</evidence>
<accession>Q0AAI0</accession>
<dbReference type="GO" id="GO:0000724">
    <property type="term" value="P:double-strand break repair via homologous recombination"/>
    <property type="evidence" value="ECO:0007669"/>
    <property type="project" value="UniProtKB-UniRule"/>
</dbReference>
<dbReference type="PANTHER" id="PTHR30591">
    <property type="entry name" value="RECBCD ENZYME SUBUNIT RECC"/>
    <property type="match status" value="1"/>
</dbReference>
<keyword evidence="4 10" id="KW-0378">Hydrolase</keyword>
<dbReference type="InterPro" id="IPR006697">
    <property type="entry name" value="RecC"/>
</dbReference>
<keyword evidence="6 10" id="KW-0269">Exonuclease</keyword>
<evidence type="ECO:0000256" key="8">
    <source>
        <dbReference type="ARBA" id="ARBA00023125"/>
    </source>
</evidence>
<comment type="subunit">
    <text evidence="10">Heterotrimer of RecB, RecC and RecD. All subunits contribute to DNA-binding.</text>
</comment>
<evidence type="ECO:0000256" key="11">
    <source>
        <dbReference type="SAM" id="Coils"/>
    </source>
</evidence>
<feature type="coiled-coil region" evidence="11">
    <location>
        <begin position="133"/>
        <end position="160"/>
    </location>
</feature>
<dbReference type="GO" id="GO:0003677">
    <property type="term" value="F:DNA binding"/>
    <property type="evidence" value="ECO:0007669"/>
    <property type="project" value="UniProtKB-UniRule"/>
</dbReference>
<evidence type="ECO:0000256" key="12">
    <source>
        <dbReference type="SAM" id="MobiDB-lite"/>
    </source>
</evidence>
<dbReference type="AlphaFoldDB" id="Q0AAI0"/>
<evidence type="ECO:0000313" key="15">
    <source>
        <dbReference type="Proteomes" id="UP000001962"/>
    </source>
</evidence>
<dbReference type="GO" id="GO:0009338">
    <property type="term" value="C:exodeoxyribonuclease V complex"/>
    <property type="evidence" value="ECO:0007669"/>
    <property type="project" value="InterPro"/>
</dbReference>
<proteinExistence type="inferred from homology"/>
<keyword evidence="8 10" id="KW-0238">DNA-binding</keyword>
<feature type="region of interest" description="Disordered" evidence="12">
    <location>
        <begin position="837"/>
        <end position="864"/>
    </location>
</feature>
<keyword evidence="2 10" id="KW-0547">Nucleotide-binding</keyword>
<dbReference type="Gene3D" id="3.40.50.10930">
    <property type="match status" value="1"/>
</dbReference>
<evidence type="ECO:0000256" key="2">
    <source>
        <dbReference type="ARBA" id="ARBA00022741"/>
    </source>
</evidence>
<comment type="similarity">
    <text evidence="10">Belongs to the RecC family.</text>
</comment>
<evidence type="ECO:0000256" key="7">
    <source>
        <dbReference type="ARBA" id="ARBA00022840"/>
    </source>
</evidence>
<dbReference type="InterPro" id="IPR041500">
    <property type="entry name" value="RecC_C"/>
</dbReference>
<dbReference type="eggNOG" id="COG1330">
    <property type="taxonomic scope" value="Bacteria"/>
</dbReference>
<evidence type="ECO:0000313" key="14">
    <source>
        <dbReference type="EMBL" id="ABI56157.1"/>
    </source>
</evidence>
<dbReference type="InterPro" id="IPR011335">
    <property type="entry name" value="Restrct_endonuc-II-like"/>
</dbReference>
<evidence type="ECO:0000256" key="9">
    <source>
        <dbReference type="ARBA" id="ARBA00023204"/>
    </source>
</evidence>
<dbReference type="EMBL" id="CP000453">
    <property type="protein sequence ID" value="ABI56157.1"/>
    <property type="molecule type" value="Genomic_DNA"/>
</dbReference>
<reference evidence="15" key="1">
    <citation type="submission" date="2006-08" db="EMBL/GenBank/DDBJ databases">
        <title>Complete sequence of Alkalilimnicola ehrilichei MLHE-1.</title>
        <authorList>
            <person name="Copeland A."/>
            <person name="Lucas S."/>
            <person name="Lapidus A."/>
            <person name="Barry K."/>
            <person name="Detter J.C."/>
            <person name="Glavina del Rio T."/>
            <person name="Hammon N."/>
            <person name="Israni S."/>
            <person name="Dalin E."/>
            <person name="Tice H."/>
            <person name="Pitluck S."/>
            <person name="Sims D."/>
            <person name="Brettin T."/>
            <person name="Bruce D."/>
            <person name="Han C."/>
            <person name="Tapia R."/>
            <person name="Gilna P."/>
            <person name="Schmutz J."/>
            <person name="Larimer F."/>
            <person name="Land M."/>
            <person name="Hauser L."/>
            <person name="Kyrpides N."/>
            <person name="Mikhailova N."/>
            <person name="Oremland R.S."/>
            <person name="Hoeft S.E."/>
            <person name="Switzer-Blum J."/>
            <person name="Kulp T."/>
            <person name="King G."/>
            <person name="Tabita R."/>
            <person name="Witte B."/>
            <person name="Santini J.M."/>
            <person name="Basu P."/>
            <person name="Hollibaugh J.T."/>
            <person name="Xie G."/>
            <person name="Stolz J.F."/>
            <person name="Richardson P."/>
        </authorList>
    </citation>
    <scope>NUCLEOTIDE SEQUENCE [LARGE SCALE GENOMIC DNA]</scope>
    <source>
        <strain evidence="15">ATCC BAA-1101 / DSM 17681 / MLHE-1</strain>
    </source>
</reference>
<evidence type="ECO:0000256" key="4">
    <source>
        <dbReference type="ARBA" id="ARBA00022801"/>
    </source>
</evidence>
<evidence type="ECO:0000256" key="1">
    <source>
        <dbReference type="ARBA" id="ARBA00022722"/>
    </source>
</evidence>
<dbReference type="HOGENOM" id="CLU_007513_1_0_6"/>
<keyword evidence="5 10" id="KW-0347">Helicase</keyword>
<dbReference type="NCBIfam" id="TIGR01450">
    <property type="entry name" value="recC"/>
    <property type="match status" value="1"/>
</dbReference>
<keyword evidence="15" id="KW-1185">Reference proteome</keyword>
<evidence type="ECO:0000256" key="10">
    <source>
        <dbReference type="HAMAP-Rule" id="MF_01486"/>
    </source>
</evidence>
<gene>
    <name evidence="10" type="primary">recC</name>
    <name evidence="14" type="ordered locus">Mlg_0803</name>
</gene>
<comment type="function">
    <text evidence="10">A helicase/nuclease that prepares dsDNA breaks (DSB) for recombinational DNA repair. Binds to DSBs and unwinds DNA via a highly rapid and processive ATP-dependent bidirectional helicase activity. Unwinds dsDNA until it encounters a Chi (crossover hotspot instigator) sequence from the 3' direction. Cuts ssDNA a few nucleotides 3' to the Chi site. The properties and activities of the enzyme are changed at Chi. The Chi-altered holoenzyme produces a long 3'-ssDNA overhang and facilitates RecA-binding to the ssDNA for homologous DNA recombination and repair. Holoenzyme degrades any linearized DNA that is unable to undergo homologous recombination. In the holoenzyme this subunit recognizes the wild-type Chi sequence, and when added to isolated RecB increases its ATP-dependent helicase processivity.</text>
</comment>
<dbReference type="GO" id="GO:0003678">
    <property type="term" value="F:DNA helicase activity"/>
    <property type="evidence" value="ECO:0007669"/>
    <property type="project" value="UniProtKB-UniRule"/>
</dbReference>
<keyword evidence="7 10" id="KW-0067">ATP-binding</keyword>
<dbReference type="SUPFAM" id="SSF52540">
    <property type="entry name" value="P-loop containing nucleoside triphosphate hydrolases"/>
    <property type="match status" value="2"/>
</dbReference>
<sequence length="1184" mass="132852">MATPALQPGFMVVHGNRLEDLRALIVEWMQAYPPAPLETETVLVQSNGMAQWLSHALAAHPESEEPGCGIAAGLSMQLPARFTWTAYREVLGHEAVPPESPFDKRPLTWRLMRLLPELIDEPGFEPLRGFLARDDDRRKRHQLAERLADLLDQYQVYRADWLVDWAQGHDQCAGPGRAPRPLDARERWQPRLWRALLADMDEAERGLSRAAIHARYREAVRELDRRPAGLPRRLIVFGISSLPHQVLEALEALADFTQILVCVHNPCEHYWADIVADKDLLRARRRRQSPKPGMPERLDDSELHNHAQPLLAAWGKQGRDYIRLLDEHDDPAHYRHLIESLSWQRIDLFRPHGGDCLLHQLQDDIRELRPLAETRAAWPPVAADDASIQFHIAHSPQREVEILHDRLLGRFNDASRPTLRPRDVIVMVPDIDRYAPHIQAVFGQTEPGDPRHIPYTLSDQGRRGRDTVLIALEQLLHLPESRCAVSELLDLLDVPALRRRFGLEEGDLQRLHRWAEGAGVRWGLDAEQRAHLDLPAGLTLHTWRFGLRRMLLGYAVGSGEAWHGVEPYDEVGGLDAALLGPLEQLLATLEAAWARLREAHAPAVWGEHLRWLLAACFEPGNEEEALTLERLQQTLEQWTADCEAAALDEPLPLNVVREHWLAGMDEGGLSQRFLAGAVNFCTLMPMRAIPFRLICLLGMNDGDYPRSPTPLDFDLMADDYRPGDRSRREDDRYLFLEALLSAREQLYISWVGRSVRDNEPQPPSVLVGQLRDHLAAGWRLAGPVDEPSTPETAALLEHLTLAHPLQPFSPVHFPVAGGPGARHFTYAREWRAVQAAAAGAEEGEVRPGIDRPDNEPLPPPDPDQAGVLAPGTLARFLQRPVRAFFERRLSVHFDEDEAASEDLEPFTVDGLTRWQLRERLVQAGLTRAEGPEQWPVLMASETARLQRSGVLPVGAAGTLEGERLVGEATGLLTRYHERLQACPETLPPAVLAPLSHATWTLEAQVEGLRSDGRSRRQLGYTVSRLKDSKGKAWYPSKLLPAWVDHLIANAAAGGVTTEWIGLDASLTLPPIDRAGAIDHLQRILAAWDEGQRRPLPLACQTAFAWLQAVAEDKSDPLEIASSAYAGDDHQPGEVGYDPYLRRAYPHAEWLLADPAFAHWAERLYGPLWQAVKAQDEAEKAGGRV</sequence>
<dbReference type="SUPFAM" id="SSF52980">
    <property type="entry name" value="Restriction endonuclease-like"/>
    <property type="match status" value="1"/>
</dbReference>
<evidence type="ECO:0000256" key="3">
    <source>
        <dbReference type="ARBA" id="ARBA00022763"/>
    </source>
</evidence>
<keyword evidence="9 10" id="KW-0234">DNA repair</keyword>